<organism evidence="2 3">
    <name type="scientific">Salipaludibacillus aurantiacus</name>
    <dbReference type="NCBI Taxonomy" id="1601833"/>
    <lineage>
        <taxon>Bacteria</taxon>
        <taxon>Bacillati</taxon>
        <taxon>Bacillota</taxon>
        <taxon>Bacilli</taxon>
        <taxon>Bacillales</taxon>
        <taxon>Bacillaceae</taxon>
    </lineage>
</organism>
<gene>
    <name evidence="2" type="ORF">SAMN05518684_104224</name>
</gene>
<dbReference type="Proteomes" id="UP000198571">
    <property type="component" value="Unassembled WGS sequence"/>
</dbReference>
<dbReference type="GO" id="GO:0003824">
    <property type="term" value="F:catalytic activity"/>
    <property type="evidence" value="ECO:0007669"/>
    <property type="project" value="InterPro"/>
</dbReference>
<dbReference type="AlphaFoldDB" id="A0A1H9SJI6"/>
<feature type="domain" description="MOSC" evidence="1">
    <location>
        <begin position="33"/>
        <end position="167"/>
    </location>
</feature>
<dbReference type="PANTHER" id="PTHR30212">
    <property type="entry name" value="PROTEIN YIIM"/>
    <property type="match status" value="1"/>
</dbReference>
<dbReference type="SUPFAM" id="SSF50800">
    <property type="entry name" value="PK beta-barrel domain-like"/>
    <property type="match status" value="1"/>
</dbReference>
<dbReference type="InterPro" id="IPR005163">
    <property type="entry name" value="Tri_helical_YiiM-like"/>
</dbReference>
<dbReference type="Pfam" id="PF03475">
    <property type="entry name" value="YiiM_3-alpha"/>
    <property type="match status" value="1"/>
</dbReference>
<proteinExistence type="predicted"/>
<keyword evidence="3" id="KW-1185">Reference proteome</keyword>
<dbReference type="GO" id="GO:0030170">
    <property type="term" value="F:pyridoxal phosphate binding"/>
    <property type="evidence" value="ECO:0007669"/>
    <property type="project" value="InterPro"/>
</dbReference>
<dbReference type="PANTHER" id="PTHR30212:SF2">
    <property type="entry name" value="PROTEIN YIIM"/>
    <property type="match status" value="1"/>
</dbReference>
<evidence type="ECO:0000259" key="1">
    <source>
        <dbReference type="PROSITE" id="PS51340"/>
    </source>
</evidence>
<dbReference type="InterPro" id="IPR011037">
    <property type="entry name" value="Pyrv_Knase-like_insert_dom_sf"/>
</dbReference>
<reference evidence="3" key="1">
    <citation type="submission" date="2016-10" db="EMBL/GenBank/DDBJ databases">
        <authorList>
            <person name="Varghese N."/>
            <person name="Submissions S."/>
        </authorList>
    </citation>
    <scope>NUCLEOTIDE SEQUENCE [LARGE SCALE GENOMIC DNA]</scope>
    <source>
        <strain evidence="3">S9</strain>
    </source>
</reference>
<dbReference type="OrthoDB" id="9786134at2"/>
<evidence type="ECO:0000313" key="2">
    <source>
        <dbReference type="EMBL" id="SER84409.1"/>
    </source>
</evidence>
<dbReference type="Gene3D" id="2.40.33.20">
    <property type="entry name" value="PK beta-barrel domain-like"/>
    <property type="match status" value="1"/>
</dbReference>
<dbReference type="GO" id="GO:0030151">
    <property type="term" value="F:molybdenum ion binding"/>
    <property type="evidence" value="ECO:0007669"/>
    <property type="project" value="InterPro"/>
</dbReference>
<dbReference type="RefSeq" id="WP_093049100.1">
    <property type="nucleotide sequence ID" value="NZ_FOGT01000004.1"/>
</dbReference>
<sequence>MKRLKANIISLNVGTPKTLNGLGKSVETAIVKEPVDSEIFLSKEQLEGDQQADQKNHGGPDKAICVYPFDHYPFWEEELGKKLLPGAFGENLTVKGLIEEAVCIGDLFQWGEAQVQVSQPRKPCHKLAKRLESEELPKRVAETGKTGFYFRVMKEGMVSESTPLQLIKRYSEISVARVNNVYYEHQYDESLIQEVISVPELAASWKDMMRE</sequence>
<evidence type="ECO:0000313" key="3">
    <source>
        <dbReference type="Proteomes" id="UP000198571"/>
    </source>
</evidence>
<dbReference type="PROSITE" id="PS51340">
    <property type="entry name" value="MOSC"/>
    <property type="match status" value="1"/>
</dbReference>
<dbReference type="InterPro" id="IPR005302">
    <property type="entry name" value="MoCF_Sase_C"/>
</dbReference>
<name>A0A1H9SJI6_9BACI</name>
<accession>A0A1H9SJI6</accession>
<dbReference type="STRING" id="1601833.SAMN05518684_104224"/>
<protein>
    <submittedName>
        <fullName evidence="2">MOSC domain-containing protein YiiM</fullName>
    </submittedName>
</protein>
<dbReference type="InterPro" id="IPR052353">
    <property type="entry name" value="Benzoxazolinone_Detox_Enz"/>
</dbReference>
<dbReference type="EMBL" id="FOGT01000004">
    <property type="protein sequence ID" value="SER84409.1"/>
    <property type="molecule type" value="Genomic_DNA"/>
</dbReference>
<dbReference type="Pfam" id="PF03473">
    <property type="entry name" value="MOSC"/>
    <property type="match status" value="1"/>
</dbReference>